<evidence type="ECO:0000313" key="3">
    <source>
        <dbReference type="EMBL" id="SFC54245.1"/>
    </source>
</evidence>
<evidence type="ECO:0000259" key="2">
    <source>
        <dbReference type="SMART" id="SM00228"/>
    </source>
</evidence>
<dbReference type="InterPro" id="IPR007963">
    <property type="entry name" value="Peptidase_M61_catalytic"/>
</dbReference>
<dbReference type="Pfam" id="PF13180">
    <property type="entry name" value="PDZ_2"/>
    <property type="match status" value="1"/>
</dbReference>
<dbReference type="SUPFAM" id="SSF55486">
    <property type="entry name" value="Metalloproteases ('zincins'), catalytic domain"/>
    <property type="match status" value="1"/>
</dbReference>
<dbReference type="Gene3D" id="2.60.40.3650">
    <property type="match status" value="1"/>
</dbReference>
<dbReference type="InterPro" id="IPR024191">
    <property type="entry name" value="Peptidase_M61"/>
</dbReference>
<evidence type="ECO:0000313" key="4">
    <source>
        <dbReference type="Proteomes" id="UP000199514"/>
    </source>
</evidence>
<gene>
    <name evidence="3" type="ORF">SAMN05421780_106195</name>
</gene>
<dbReference type="PIRSF" id="PIRSF016493">
    <property type="entry name" value="Glycyl_aminpptds"/>
    <property type="match status" value="1"/>
</dbReference>
<proteinExistence type="predicted"/>
<dbReference type="AlphaFoldDB" id="A0A1I1K0V5"/>
<keyword evidence="3" id="KW-0482">Metalloprotease</keyword>
<accession>A0A1I1K0V5</accession>
<dbReference type="SMART" id="SM00228">
    <property type="entry name" value="PDZ"/>
    <property type="match status" value="1"/>
</dbReference>
<dbReference type="Pfam" id="PF05299">
    <property type="entry name" value="Peptidase_M61"/>
    <property type="match status" value="1"/>
</dbReference>
<feature type="domain" description="PDZ" evidence="2">
    <location>
        <begin position="480"/>
        <end position="564"/>
    </location>
</feature>
<dbReference type="GO" id="GO:0008237">
    <property type="term" value="F:metallopeptidase activity"/>
    <property type="evidence" value="ECO:0007669"/>
    <property type="project" value="UniProtKB-KW"/>
</dbReference>
<reference evidence="3 4" key="1">
    <citation type="submission" date="2016-10" db="EMBL/GenBank/DDBJ databases">
        <authorList>
            <person name="de Groot N.N."/>
        </authorList>
    </citation>
    <scope>NUCLEOTIDE SEQUENCE [LARGE SCALE GENOMIC DNA]</scope>
    <source>
        <strain evidence="3 4">DSM 6793</strain>
    </source>
</reference>
<keyword evidence="3" id="KW-0378">Hydrolase</keyword>
<feature type="signal peptide" evidence="1">
    <location>
        <begin position="1"/>
        <end position="22"/>
    </location>
</feature>
<dbReference type="Gene3D" id="2.30.42.10">
    <property type="match status" value="1"/>
</dbReference>
<dbReference type="Gene3D" id="1.10.390.10">
    <property type="entry name" value="Neutral Protease Domain 2"/>
    <property type="match status" value="1"/>
</dbReference>
<dbReference type="Pfam" id="PF17899">
    <property type="entry name" value="Peptidase_M61_N"/>
    <property type="match status" value="1"/>
</dbReference>
<keyword evidence="4" id="KW-1185">Reference proteome</keyword>
<dbReference type="Proteomes" id="UP000199514">
    <property type="component" value="Unassembled WGS sequence"/>
</dbReference>
<sequence>MFKTLYQTALLMLIPLAASVLAKAETSAQAPKLEYVLSVTEPHAHYFDVEINVSGLKQDYVDLKMAVWTPGSYLVREYARQVEGFKAENAGKSLGFDKINKNTWRVQTQNADKFSVKYRVYAYELTVRTSYVDATQGYLNGASVFMFLDKKQDLPSTLTVKPYATWKEITTALKPIGKDKWVLNVPNFDTLADSPIQLGNQTIFNFTASGIDHKVAMCGEGNYDIARLQADMKAVTEAAKDVVGEHPCTDYTFIVHNTPTGGGGLEHLNSTTLVTSKFGYQNPSSYEGFLSLVAHEYFHLWNVKRIRPKALGPFDYENENYTHLLWVSEGFTAYYDDYLVRRAGITTPEAFLNVVGSNFSYIENTPGSRYQSATESSFDAWIKYYRPTENSNNASISYYNKGGVVATILDLEILQSTGGTKSLDDVMRYLYQEYYKKQQRGFTDEEMQKAVELVAGKSMDEFFKKYIWGTDAINYGSYLAYAGLQLTDRFATRQEAYLGANASNQGGKLVVTSVVRNSPAYKSGIYVNDEIIAIDKYRVGSDLASNLANRKIGEKVKVLVSRGGVLETVELTLERNPVVSYQISRVSNPTAQQETIYKKWLRIK</sequence>
<dbReference type="SUPFAM" id="SSF50156">
    <property type="entry name" value="PDZ domain-like"/>
    <property type="match status" value="1"/>
</dbReference>
<dbReference type="InterPro" id="IPR036034">
    <property type="entry name" value="PDZ_sf"/>
</dbReference>
<dbReference type="InterPro" id="IPR040756">
    <property type="entry name" value="Peptidase_M61_N"/>
</dbReference>
<evidence type="ECO:0000256" key="1">
    <source>
        <dbReference type="SAM" id="SignalP"/>
    </source>
</evidence>
<feature type="chain" id="PRO_5011589035" evidence="1">
    <location>
        <begin position="23"/>
        <end position="604"/>
    </location>
</feature>
<name>A0A1I1K0V5_9BACT</name>
<organism evidence="3 4">
    <name type="scientific">Flexibacter flexilis DSM 6793</name>
    <dbReference type="NCBI Taxonomy" id="927664"/>
    <lineage>
        <taxon>Bacteria</taxon>
        <taxon>Pseudomonadati</taxon>
        <taxon>Bacteroidota</taxon>
        <taxon>Cytophagia</taxon>
        <taxon>Cytophagales</taxon>
        <taxon>Flexibacteraceae</taxon>
        <taxon>Flexibacter</taxon>
    </lineage>
</organism>
<dbReference type="InterPro" id="IPR001478">
    <property type="entry name" value="PDZ"/>
</dbReference>
<dbReference type="GO" id="GO:0006508">
    <property type="term" value="P:proteolysis"/>
    <property type="evidence" value="ECO:0007669"/>
    <property type="project" value="UniProtKB-KW"/>
</dbReference>
<dbReference type="STRING" id="927664.SAMN05421780_106195"/>
<protein>
    <submittedName>
        <fullName evidence="3">Predicted metalloprotease, contains C-terminal PDZ domain</fullName>
    </submittedName>
</protein>
<dbReference type="InterPro" id="IPR027268">
    <property type="entry name" value="Peptidase_M4/M1_CTD_sf"/>
</dbReference>
<dbReference type="EMBL" id="FOLE01000006">
    <property type="protein sequence ID" value="SFC54245.1"/>
    <property type="molecule type" value="Genomic_DNA"/>
</dbReference>
<keyword evidence="1" id="KW-0732">Signal</keyword>
<keyword evidence="3" id="KW-0645">Protease</keyword>
<dbReference type="RefSeq" id="WP_245756720.1">
    <property type="nucleotide sequence ID" value="NZ_FOLE01000006.1"/>
</dbReference>